<dbReference type="PROSITE" id="PS51480">
    <property type="entry name" value="DHAL"/>
    <property type="match status" value="1"/>
</dbReference>
<dbReference type="Proteomes" id="UP000844415">
    <property type="component" value="Unassembled WGS sequence"/>
</dbReference>
<dbReference type="EMBL" id="AAAREG010000008">
    <property type="protein sequence ID" value="EAE2354803.1"/>
    <property type="molecule type" value="Genomic_DNA"/>
</dbReference>
<dbReference type="EMBL" id="AAALRN010000005">
    <property type="protein sequence ID" value="EAD1185624.1"/>
    <property type="molecule type" value="Genomic_DNA"/>
</dbReference>
<evidence type="ECO:0000313" key="48">
    <source>
        <dbReference type="EMBL" id="EDO0986423.1"/>
    </source>
</evidence>
<evidence type="ECO:0000256" key="3">
    <source>
        <dbReference type="ARBA" id="ARBA00004745"/>
    </source>
</evidence>
<evidence type="ECO:0000313" key="38">
    <source>
        <dbReference type="EMBL" id="EAK8896826.1"/>
    </source>
</evidence>
<dbReference type="InterPro" id="IPR012737">
    <property type="entry name" value="DhaK_L_YcgS"/>
</dbReference>
<dbReference type="EMBL" id="AABGUK010000001">
    <property type="protein sequence ID" value="EAH4241314.1"/>
    <property type="molecule type" value="Genomic_DNA"/>
</dbReference>
<dbReference type="Proteomes" id="UP000365297">
    <property type="component" value="Unassembled WGS sequence"/>
</dbReference>
<dbReference type="EMBL" id="AABDGJ010000014">
    <property type="protein sequence ID" value="EAG6991758.1"/>
    <property type="molecule type" value="Genomic_DNA"/>
</dbReference>
<dbReference type="EMBL" id="AABEKY010000006">
    <property type="protein sequence ID" value="EAG9388174.1"/>
    <property type="molecule type" value="Genomic_DNA"/>
</dbReference>
<evidence type="ECO:0000313" key="64">
    <source>
        <dbReference type="Proteomes" id="UP000344343"/>
    </source>
</evidence>
<reference evidence="58 95" key="9">
    <citation type="submission" date="2020-06" db="EMBL/GenBank/DDBJ databases">
        <title>Two Listeria outbreaks in Switzerland in 2018 and 2020.</title>
        <authorList>
            <person name="Stevens M.J.A."/>
            <person name="Bloemberg G."/>
            <person name="Nusch-Inderbinnen M."/>
            <person name="Stephan R."/>
        </authorList>
    </citation>
    <scope>NUCLEOTIDE SEQUENCE [LARGE SCALE GENOMIC DNA]</scope>
    <source>
        <strain evidence="58 95">N18-0707</strain>
    </source>
</reference>
<dbReference type="Proteomes" id="UP000344343">
    <property type="component" value="Unassembled WGS sequence"/>
</dbReference>
<dbReference type="Proteomes" id="UP000525850">
    <property type="component" value="Unassembled WGS sequence"/>
</dbReference>
<reference evidence="92 93" key="5">
    <citation type="submission" date="2019-04" db="EMBL/GenBank/DDBJ databases">
        <authorList>
            <person name="Ashton P.M."/>
            <person name="Dallman T."/>
            <person name="Nair S."/>
            <person name="De Pinna E."/>
            <person name="Peters T."/>
            <person name="Grant K."/>
        </authorList>
    </citation>
    <scope>NUCLEOTIDE SEQUENCE [LARGE SCALE GENOMIC DNA]</scope>
    <source>
        <strain evidence="35 93">282333</strain>
        <strain evidence="36 92">282352</strain>
        <strain evidence="34 96">289003</strain>
        <strain evidence="48 83">788324</strain>
        <strain evidence="22">RL15000286</strain>
    </source>
</reference>
<dbReference type="Proteomes" id="UP000339309">
    <property type="component" value="Unassembled WGS sequence"/>
</dbReference>
<keyword evidence="5" id="KW-0808">Transferase</keyword>
<comment type="cofactor">
    <cofactor evidence="2">
        <name>Mg(2+)</name>
        <dbReference type="ChEBI" id="CHEBI:18420"/>
    </cofactor>
</comment>
<evidence type="ECO:0000313" key="20">
    <source>
        <dbReference type="EMBL" id="EAE1339607.1"/>
    </source>
</evidence>
<evidence type="ECO:0000313" key="23">
    <source>
        <dbReference type="EMBL" id="EAG0868328.1"/>
    </source>
</evidence>
<dbReference type="EMBL" id="AABFVG010000009">
    <property type="protein sequence ID" value="EAH2282984.1"/>
    <property type="molecule type" value="Genomic_DNA"/>
</dbReference>
<dbReference type="Proteomes" id="UP000393182">
    <property type="component" value="Unassembled WGS sequence"/>
</dbReference>
<evidence type="ECO:0000313" key="78">
    <source>
        <dbReference type="Proteomes" id="UP000423131"/>
    </source>
</evidence>
<name>A0A0B8QQI1_LISMN</name>
<evidence type="ECO:0000313" key="32">
    <source>
        <dbReference type="EMBL" id="EAG6991758.1"/>
    </source>
</evidence>
<evidence type="ECO:0000313" key="66">
    <source>
        <dbReference type="Proteomes" id="UP000350032"/>
    </source>
</evidence>
<evidence type="ECO:0000313" key="76">
    <source>
        <dbReference type="Proteomes" id="UP000403352"/>
    </source>
</evidence>
<dbReference type="EMBL" id="AAASLB010000009">
    <property type="protein sequence ID" value="EAE4943084.1"/>
    <property type="molecule type" value="Genomic_DNA"/>
</dbReference>
<dbReference type="EMBL" id="AAANYR010000005">
    <property type="protein sequence ID" value="EAD5786987.1"/>
    <property type="molecule type" value="Genomic_DNA"/>
</dbReference>
<dbReference type="Proteomes" id="UP000423131">
    <property type="component" value="Unassembled WGS sequence"/>
</dbReference>
<evidence type="ECO:0000313" key="34">
    <source>
        <dbReference type="EMBL" id="EAG9519568.1"/>
    </source>
</evidence>
<dbReference type="KEGG" id="lmok:CQ02_01910"/>
<dbReference type="EMBL" id="AANPAU010000004">
    <property type="protein sequence ID" value="EDP8513957.1"/>
    <property type="molecule type" value="Genomic_DNA"/>
</dbReference>
<dbReference type="EMBL" id="AALGDA010000016">
    <property type="protein sequence ID" value="ECY9782753.1"/>
    <property type="molecule type" value="Genomic_DNA"/>
</dbReference>
<evidence type="ECO:0000313" key="36">
    <source>
        <dbReference type="EMBL" id="EAH3295183.1"/>
    </source>
</evidence>
<evidence type="ECO:0000313" key="65">
    <source>
        <dbReference type="Proteomes" id="UP000345329"/>
    </source>
</evidence>
<evidence type="ECO:0000313" key="29">
    <source>
        <dbReference type="EMBL" id="EAG4331468.1"/>
    </source>
</evidence>
<keyword evidence="6 51" id="KW-0418">Kinase</keyword>
<dbReference type="Proteomes" id="UP000467347">
    <property type="component" value="Unassembled WGS sequence"/>
</dbReference>
<evidence type="ECO:0000313" key="88">
    <source>
        <dbReference type="Proteomes" id="UP000522199"/>
    </source>
</evidence>
<evidence type="ECO:0000313" key="53">
    <source>
        <dbReference type="EMBL" id="HAC0012200.1"/>
    </source>
</evidence>
<evidence type="ECO:0000313" key="17">
    <source>
        <dbReference type="EMBL" id="EAD3793316.1"/>
    </source>
</evidence>
<evidence type="ECO:0000313" key="92">
    <source>
        <dbReference type="Proteomes" id="UP000530452"/>
    </source>
</evidence>
<evidence type="ECO:0000313" key="74">
    <source>
        <dbReference type="Proteomes" id="UP000389283"/>
    </source>
</evidence>
<evidence type="ECO:0000313" key="84">
    <source>
        <dbReference type="Proteomes" id="UP000478682"/>
    </source>
</evidence>
<dbReference type="Proteomes" id="UP000379076">
    <property type="component" value="Unassembled WGS sequence"/>
</dbReference>
<evidence type="ECO:0000313" key="81">
    <source>
        <dbReference type="Proteomes" id="UP000460224"/>
    </source>
</evidence>
<dbReference type="Proteomes" id="UP000389283">
    <property type="component" value="Unassembled WGS sequence"/>
</dbReference>
<evidence type="ECO:0000313" key="67">
    <source>
        <dbReference type="Proteomes" id="UP000354255"/>
    </source>
</evidence>
<evidence type="ECO:0000313" key="46">
    <source>
        <dbReference type="EMBL" id="EDN7715682.1"/>
    </source>
</evidence>
<evidence type="ECO:0000256" key="4">
    <source>
        <dbReference type="ARBA" id="ARBA00012095"/>
    </source>
</evidence>
<evidence type="ECO:0000313" key="15">
    <source>
        <dbReference type="EMBL" id="EAC9040277.1"/>
    </source>
</evidence>
<dbReference type="NCBIfam" id="TIGR02365">
    <property type="entry name" value="dha_L_ycgS"/>
    <property type="match status" value="1"/>
</dbReference>
<dbReference type="PANTHER" id="PTHR28629">
    <property type="entry name" value="TRIOKINASE/FMN CYCLASE"/>
    <property type="match status" value="1"/>
</dbReference>
<dbReference type="GO" id="GO:0019563">
    <property type="term" value="P:glycerol catabolic process"/>
    <property type="evidence" value="ECO:0007669"/>
    <property type="project" value="TreeGrafter"/>
</dbReference>
<evidence type="ECO:0000313" key="50">
    <source>
        <dbReference type="EMBL" id="HAA8053552.1"/>
    </source>
</evidence>
<dbReference type="InterPro" id="IPR050861">
    <property type="entry name" value="Dihydroxyacetone_Kinase"/>
</dbReference>
<evidence type="ECO:0000313" key="19">
    <source>
        <dbReference type="EMBL" id="EAD5786987.1"/>
    </source>
</evidence>
<dbReference type="EMBL" id="AANDSR010000008">
    <property type="protein sequence ID" value="EDN9837337.1"/>
    <property type="molecule type" value="Genomic_DNA"/>
</dbReference>
<evidence type="ECO:0000313" key="28">
    <source>
        <dbReference type="EMBL" id="EAG2997491.1"/>
    </source>
</evidence>
<dbReference type="EMBL" id="DAAIJL010000001">
    <property type="protein sequence ID" value="HAB8556009.1"/>
    <property type="molecule type" value="Genomic_DNA"/>
</dbReference>
<dbReference type="EMBL" id="AALEDS010000004">
    <property type="protein sequence ID" value="ECY6543904.1"/>
    <property type="molecule type" value="Genomic_DNA"/>
</dbReference>
<evidence type="ECO:0000313" key="26">
    <source>
        <dbReference type="EMBL" id="EAG2246219.1"/>
    </source>
</evidence>
<comment type="function">
    <text evidence="9">ADP-binding subunit of the dihydroxyacetone kinase, which is responsible for the phosphoenolpyruvate (PEP)-dependent phosphorylation of dihydroxyacetone. DhaL-ADP is converted to DhaL-ATP via a phosphoryl group transfer from DhaM and transmits it to dihydroxyacetone binds to DhaK.</text>
</comment>
<evidence type="ECO:0000313" key="104">
    <source>
        <dbReference type="Proteomes" id="UP000852906"/>
    </source>
</evidence>
<dbReference type="Proteomes" id="UP000331186">
    <property type="component" value="Unassembled WGS sequence"/>
</dbReference>
<dbReference type="Proteomes" id="UP000544530">
    <property type="component" value="Unassembled WGS sequence"/>
</dbReference>
<evidence type="ECO:0000313" key="61">
    <source>
        <dbReference type="Proteomes" id="UP000336166"/>
    </source>
</evidence>
<evidence type="ECO:0000313" key="44">
    <source>
        <dbReference type="EMBL" id="ECY6543904.1"/>
    </source>
</evidence>
<sequence length="216" mass="23053">MSELVMDSAFFGHVLQDMGALIEKERDYLTGLDSDIGDGDHGINLSIGFREVNKQLDELLTASPDIATLLKKSGMILLGKVGGASGPLYGSFFMKCGADVPGKTEVNFDELCGMIINGAAAVQHRGKAELGDKTMMDAFLPGVEVLQNRDTNAAPIETFSAFVDAMHAGAQSTIPLIAKKGRALRLGERAIGHLDPGSESSWMLMNVILENLKKAV</sequence>
<evidence type="ECO:0000313" key="54">
    <source>
        <dbReference type="EMBL" id="HAC0275275.1"/>
    </source>
</evidence>
<dbReference type="Proteomes" id="UP000841146">
    <property type="component" value="Unassembled WGS sequence"/>
</dbReference>
<dbReference type="Proteomes" id="UP000358545">
    <property type="component" value="Unassembled WGS sequence"/>
</dbReference>
<evidence type="ECO:0000313" key="39">
    <source>
        <dbReference type="EMBL" id="EAK9317592.1"/>
    </source>
</evidence>
<dbReference type="Pfam" id="PF02734">
    <property type="entry name" value="Dak2"/>
    <property type="match status" value="1"/>
</dbReference>
<gene>
    <name evidence="51" type="primary">dhaL</name>
    <name evidence="23" type="ORF">A8L61_13740</name>
    <name evidence="32" type="ORF">AB917_14270</name>
    <name evidence="11" type="ORF">ABZ57_11050</name>
    <name evidence="59" type="ORF">AJL21_14020</name>
    <name evidence="20" type="ORF">ART25_11865</name>
    <name evidence="12" type="ORF">ARY78_12550</name>
    <name evidence="27" type="ORF">B1N52_10310</name>
    <name evidence="26" type="ORF">B1S26_12465</name>
    <name evidence="28" type="ORF">B5K54_09310</name>
    <name evidence="24" type="ORF">BB997_10620</name>
    <name evidence="43" type="ORF">BCZ19_14055</name>
    <name evidence="25" type="ORF">BCZ21_11435</name>
    <name evidence="30" type="ORF">CA369_08945</name>
    <name evidence="29" type="ORF">CAV64_09485</name>
    <name evidence="33" type="ORF">CW845_11820</name>
    <name evidence="35" type="ORF">D4920_12935</name>
    <name evidence="34" type="ORF">D4B11_07265</name>
    <name evidence="36" type="ORF">D5N24_12295</name>
    <name evidence="38" type="ORF">D7104_03815</name>
    <name evidence="57" type="ORF">DCK61_00665</name>
    <name evidence="31" type="ORF">DCT16_11185</name>
    <name evidence="14" type="ORF">DQ70_10110</name>
    <name evidence="13" type="ORF">DU018_11715</name>
    <name evidence="22" type="ORF">E1W56_13630</name>
    <name evidence="37" type="ORF">E5F58_04760</name>
    <name evidence="19" type="ORF">EX365_10495</name>
    <name evidence="18" type="ORF">EXZ73_13740</name>
    <name evidence="44" type="ORF">F6436_06135</name>
    <name evidence="45" type="ORF">F6515_07065</name>
    <name evidence="39" type="ORF">FA835_10775</name>
    <name evidence="41" type="ORF">FLQ97_02845</name>
    <name evidence="40" type="ORF">FLR03_00675</name>
    <name evidence="42" type="ORF">FNX40_04890</name>
    <name evidence="48" type="ORF">FV747_10530</name>
    <name evidence="49" type="ORF">G3O21_001376</name>
    <name evidence="50" type="ORF">GHH22_10330</name>
    <name evidence="55" type="ORF">GI949_12545</name>
    <name evidence="47" type="ORF">GJW51_11775</name>
    <name evidence="46" type="ORF">GQG13_11210</name>
    <name evidence="51" type="ORF">GYR60_05025</name>
    <name evidence="52" type="ORF">GYS09_01740</name>
    <name evidence="53" type="ORF">GYX23_04215</name>
    <name evidence="54" type="ORF">GYY14_07840</name>
    <name evidence="56" type="ORF">HQN34_000014</name>
    <name evidence="58" type="ORF">HZJ64_08125</name>
    <name evidence="15" type="ORF">KV70_08650</name>
    <name evidence="16" type="ORF">QD52_11115</name>
    <name evidence="17" type="ORF">UI29_11185</name>
    <name evidence="21" type="ORF">Y261_10640</name>
</gene>
<evidence type="ECO:0000313" key="80">
    <source>
        <dbReference type="Proteomes" id="UP000455569"/>
    </source>
</evidence>
<dbReference type="Proteomes" id="UP000455569">
    <property type="component" value="Unassembled WGS sequence"/>
</dbReference>
<dbReference type="InterPro" id="IPR036117">
    <property type="entry name" value="DhaL_dom_sf"/>
</dbReference>
<dbReference type="SUPFAM" id="SSF101473">
    <property type="entry name" value="DhaL-like"/>
    <property type="match status" value="1"/>
</dbReference>
<evidence type="ECO:0000256" key="8">
    <source>
        <dbReference type="ARBA" id="ARBA00046577"/>
    </source>
</evidence>
<dbReference type="EMBL" id="AAIAJJ010000002">
    <property type="protein sequence ID" value="ECC1556143.1"/>
    <property type="molecule type" value="Genomic_DNA"/>
</dbReference>
<evidence type="ECO:0000313" key="41">
    <source>
        <dbReference type="EMBL" id="ECB9512666.1"/>
    </source>
</evidence>
<dbReference type="FunFam" id="1.25.40.340:FF:000002">
    <property type="entry name" value="Dihydroxyacetone kinase, L subunit"/>
    <property type="match status" value="1"/>
</dbReference>
<comment type="subunit">
    <text evidence="8">Homodimer. The dihydroxyacetone kinase complex is composed of a homodimer of DhaM, a homodimer of DhaK and the subunit DhaL.</text>
</comment>
<evidence type="ECO:0000313" key="12">
    <source>
        <dbReference type="EMBL" id="EAC5551262.1"/>
    </source>
</evidence>
<evidence type="ECO:0000313" key="96">
    <source>
        <dbReference type="Proteomes" id="UP000546397"/>
    </source>
</evidence>
<accession>A0A0B8QQI1</accession>
<evidence type="ECO:0000313" key="68">
    <source>
        <dbReference type="Proteomes" id="UP000358545"/>
    </source>
</evidence>
<evidence type="ECO:0000313" key="75">
    <source>
        <dbReference type="Proteomes" id="UP000398321"/>
    </source>
</evidence>
<protein>
    <recommendedName>
        <fullName evidence="4">phosphoenolpyruvate--glycerone phosphotransferase</fullName>
        <ecNumber evidence="4">2.7.1.121</ecNumber>
    </recommendedName>
</protein>
<evidence type="ECO:0000256" key="5">
    <source>
        <dbReference type="ARBA" id="ARBA00022679"/>
    </source>
</evidence>
<evidence type="ECO:0000313" key="59">
    <source>
        <dbReference type="EMBL" id="OET48265.1"/>
    </source>
</evidence>
<evidence type="ECO:0000313" key="24">
    <source>
        <dbReference type="EMBL" id="EAG1894061.1"/>
    </source>
</evidence>
<dbReference type="PANTHER" id="PTHR28629:SF4">
    <property type="entry name" value="TRIOKINASE_FMN CYCLASE"/>
    <property type="match status" value="1"/>
</dbReference>
<evidence type="ECO:0000313" key="91">
    <source>
        <dbReference type="Proteomes" id="UP000528151"/>
    </source>
</evidence>
<evidence type="ECO:0000313" key="94">
    <source>
        <dbReference type="Proteomes" id="UP000540117"/>
    </source>
</evidence>
<dbReference type="EMBL" id="MJTJ01000020">
    <property type="protein sequence ID" value="OET48265.1"/>
    <property type="molecule type" value="Genomic_DNA"/>
</dbReference>
<dbReference type="EMBL" id="AABAGT010000025">
    <property type="protein sequence ID" value="EAG0868328.1"/>
    <property type="molecule type" value="Genomic_DNA"/>
</dbReference>
<evidence type="ECO:0000313" key="70">
    <source>
        <dbReference type="Proteomes" id="UP000365297"/>
    </source>
</evidence>
<evidence type="ECO:0000313" key="101">
    <source>
        <dbReference type="Proteomes" id="UP000841146"/>
    </source>
</evidence>
<dbReference type="Proteomes" id="UP000840039">
    <property type="component" value="Unassembled WGS sequence"/>
</dbReference>
<dbReference type="Proteomes" id="UP000840197">
    <property type="component" value="Unassembled WGS sequence"/>
</dbReference>
<evidence type="ECO:0000313" key="27">
    <source>
        <dbReference type="EMBL" id="EAG2515554.1"/>
    </source>
</evidence>
<dbReference type="Proteomes" id="UP000345329">
    <property type="component" value="Unassembled WGS sequence"/>
</dbReference>
<evidence type="ECO:0000313" key="11">
    <source>
        <dbReference type="EMBL" id="EAC4553027.1"/>
    </source>
</evidence>
<dbReference type="EMBL" id="AAAJWF010000006">
    <property type="protein sequence ID" value="EAC7481032.1"/>
    <property type="molecule type" value="Genomic_DNA"/>
</dbReference>
<evidence type="ECO:0000313" key="90">
    <source>
        <dbReference type="Proteomes" id="UP000527632"/>
    </source>
</evidence>
<dbReference type="Proteomes" id="UP000350032">
    <property type="component" value="Unassembled WGS sequence"/>
</dbReference>
<dbReference type="EMBL" id="AAAIKW010000007">
    <property type="protein sequence ID" value="EAC4553027.1"/>
    <property type="molecule type" value="Genomic_DNA"/>
</dbReference>
<evidence type="ECO:0000313" key="69">
    <source>
        <dbReference type="Proteomes" id="UP000364988"/>
    </source>
</evidence>
<dbReference type="Proteomes" id="UP000548278">
    <property type="component" value="Unassembled WGS sequence"/>
</dbReference>
<evidence type="ECO:0000313" key="33">
    <source>
        <dbReference type="EMBL" id="EAG9388174.1"/>
    </source>
</evidence>
<evidence type="ECO:0000313" key="83">
    <source>
        <dbReference type="Proteomes" id="UP000467536"/>
    </source>
</evidence>
<dbReference type="EMBL" id="AABGHY010000009">
    <property type="protein sequence ID" value="EAH3295183.1"/>
    <property type="molecule type" value="Genomic_DNA"/>
</dbReference>
<dbReference type="EMBL" id="QDAY01000001">
    <property type="protein sequence ID" value="KAA9452996.1"/>
    <property type="molecule type" value="Genomic_DNA"/>
</dbReference>
<feature type="domain" description="DhaL" evidence="10">
    <location>
        <begin position="9"/>
        <end position="210"/>
    </location>
</feature>
<dbReference type="Proteomes" id="UP000337746">
    <property type="component" value="Unassembled WGS sequence"/>
</dbReference>
<organism evidence="51 100">
    <name type="scientific">Listeria monocytogenes</name>
    <dbReference type="NCBI Taxonomy" id="1639"/>
    <lineage>
        <taxon>Bacteria</taxon>
        <taxon>Bacillati</taxon>
        <taxon>Bacillota</taxon>
        <taxon>Bacilli</taxon>
        <taxon>Bacillales</taxon>
        <taxon>Listeriaceae</taxon>
        <taxon>Listeria</taxon>
    </lineage>
</organism>
<evidence type="ECO:0000313" key="100">
    <source>
        <dbReference type="Proteomes" id="UP000840197"/>
    </source>
</evidence>
<evidence type="ECO:0000313" key="56">
    <source>
        <dbReference type="EMBL" id="HAJ9591851.1"/>
    </source>
</evidence>
<evidence type="ECO:0000313" key="98">
    <source>
        <dbReference type="Proteomes" id="UP000549379"/>
    </source>
</evidence>
<evidence type="ECO:0000313" key="52">
    <source>
        <dbReference type="EMBL" id="HAB8556009.1"/>
    </source>
</evidence>
<dbReference type="EMBL" id="AABAYG010000005">
    <property type="protein sequence ID" value="EAG2246219.1"/>
    <property type="molecule type" value="Genomic_DNA"/>
</dbReference>
<evidence type="ECO:0000256" key="9">
    <source>
        <dbReference type="ARBA" id="ARBA00055771"/>
    </source>
</evidence>
<dbReference type="EMBL" id="AAAJKI010000033">
    <property type="protein sequence ID" value="EAC6549021.1"/>
    <property type="molecule type" value="Genomic_DNA"/>
</dbReference>
<dbReference type="InterPro" id="IPR004007">
    <property type="entry name" value="DhaL_dom"/>
</dbReference>
<dbReference type="EMBL" id="AABBAW010000005">
    <property type="protein sequence ID" value="EAG2515554.1"/>
    <property type="molecule type" value="Genomic_DNA"/>
</dbReference>
<evidence type="ECO:0000313" key="103">
    <source>
        <dbReference type="Proteomes" id="UP000844415"/>
    </source>
</evidence>
<dbReference type="Proteomes" id="UP000549379">
    <property type="component" value="Unassembled WGS sequence"/>
</dbReference>
<evidence type="ECO:0000313" key="95">
    <source>
        <dbReference type="Proteomes" id="UP000544530"/>
    </source>
</evidence>
<evidence type="ECO:0000313" key="72">
    <source>
        <dbReference type="Proteomes" id="UP000376505"/>
    </source>
</evidence>
<evidence type="ECO:0000313" key="87">
    <source>
        <dbReference type="Proteomes" id="UP000489121"/>
    </source>
</evidence>
<evidence type="ECO:0000256" key="2">
    <source>
        <dbReference type="ARBA" id="ARBA00001946"/>
    </source>
</evidence>
<evidence type="ECO:0000313" key="14">
    <source>
        <dbReference type="EMBL" id="EAC7481032.1"/>
    </source>
</evidence>
<dbReference type="EMBL" id="AABEMN010000008">
    <property type="protein sequence ID" value="EAG9519568.1"/>
    <property type="molecule type" value="Genomic_DNA"/>
</dbReference>
<evidence type="ECO:0000313" key="55">
    <source>
        <dbReference type="EMBL" id="HAC1755798.1"/>
    </source>
</evidence>
<dbReference type="EMBL" id="DAAJZA010000009">
    <property type="protein sequence ID" value="HAC1755798.1"/>
    <property type="molecule type" value="Genomic_DNA"/>
</dbReference>
<evidence type="ECO:0000313" key="43">
    <source>
        <dbReference type="EMBL" id="ECX6925803.1"/>
    </source>
</evidence>
<evidence type="ECO:0000313" key="49">
    <source>
        <dbReference type="EMBL" id="EDP8513957.1"/>
    </source>
</evidence>
<evidence type="ECO:0000313" key="77">
    <source>
        <dbReference type="Proteomes" id="UP000410967"/>
    </source>
</evidence>
<evidence type="ECO:0000313" key="21">
    <source>
        <dbReference type="EMBL" id="EAE2354803.1"/>
    </source>
</evidence>
<evidence type="ECO:0000256" key="7">
    <source>
        <dbReference type="ARBA" id="ARBA00022798"/>
    </source>
</evidence>
<dbReference type="EMBL" id="DAAEEB010000006">
    <property type="protein sequence ID" value="HAA8053552.1"/>
    <property type="molecule type" value="Genomic_DNA"/>
</dbReference>
<dbReference type="EMBL" id="AANEHK010000009">
    <property type="protein sequence ID" value="EDO0986423.1"/>
    <property type="molecule type" value="Genomic_DNA"/>
</dbReference>
<dbReference type="Proteomes" id="UP000481141">
    <property type="component" value="Unassembled WGS sequence"/>
</dbReference>
<evidence type="ECO:0000313" key="40">
    <source>
        <dbReference type="EMBL" id="ECB9472190.1"/>
    </source>
</evidence>
<dbReference type="Proteomes" id="UP000398321">
    <property type="component" value="Unassembled WGS sequence"/>
</dbReference>
<evidence type="ECO:0000313" key="85">
    <source>
        <dbReference type="Proteomes" id="UP000478704"/>
    </source>
</evidence>
<reference evidence="59 104" key="1">
    <citation type="submission" date="2016-09" db="EMBL/GenBank/DDBJ databases">
        <title>100K Listeria isolates.</title>
        <authorList>
            <person name="Chen P."/>
            <person name="Weimer B.C."/>
            <person name="Kong N."/>
            <person name="Huang B."/>
        </authorList>
    </citation>
    <scope>NUCLEOTIDE SEQUENCE [LARGE SCALE GENOMIC DNA]</scope>
    <source>
        <strain evidence="59 104">BCW_2383</strain>
    </source>
</reference>
<evidence type="ECO:0000313" key="42">
    <source>
        <dbReference type="EMBL" id="ECC1556143.1"/>
    </source>
</evidence>
<dbReference type="Proteomes" id="UP000368512">
    <property type="component" value="Unassembled WGS sequence"/>
</dbReference>
<dbReference type="EMBL" id="JACAVN010000004">
    <property type="protein sequence ID" value="NYA01796.1"/>
    <property type="molecule type" value="Genomic_DNA"/>
</dbReference>
<dbReference type="EMBL" id="AACJYH010000002">
    <property type="protein sequence ID" value="EAK8896826.1"/>
    <property type="molecule type" value="Genomic_DNA"/>
</dbReference>
<dbReference type="EMBL" id="DAAJCS010000002">
    <property type="protein sequence ID" value="HAC0012200.1"/>
    <property type="molecule type" value="Genomic_DNA"/>
</dbReference>
<dbReference type="EMBL" id="AAANYN010000027">
    <property type="protein sequence ID" value="EAD5775343.1"/>
    <property type="molecule type" value="Genomic_DNA"/>
</dbReference>
<dbReference type="RefSeq" id="WP_003724278.1">
    <property type="nucleotide sequence ID" value="NC_021824.1"/>
</dbReference>
<dbReference type="EMBL" id="DABJAN010000001">
    <property type="protein sequence ID" value="HAJ9591851.1"/>
    <property type="molecule type" value="Genomic_DNA"/>
</dbReference>
<evidence type="ECO:0000313" key="13">
    <source>
        <dbReference type="EMBL" id="EAC6549021.1"/>
    </source>
</evidence>
<dbReference type="Proteomes" id="UP000566721">
    <property type="component" value="Unassembled WGS sequence"/>
</dbReference>
<evidence type="ECO:0000313" key="58">
    <source>
        <dbReference type="EMBL" id="NYA01796.1"/>
    </source>
</evidence>
<evidence type="ECO:0000313" key="45">
    <source>
        <dbReference type="EMBL" id="ECY9782753.1"/>
    </source>
</evidence>
<comment type="caution">
    <text evidence="51">The sequence shown here is derived from an EMBL/GenBank/DDBJ whole genome shotgun (WGS) entry which is preliminary data.</text>
</comment>
<dbReference type="Proteomes" id="UP000354255">
    <property type="component" value="Unassembled WGS sequence"/>
</dbReference>
<dbReference type="Proteomes" id="UP000478704">
    <property type="component" value="Unassembled WGS sequence"/>
</dbReference>
<dbReference type="Proteomes" id="UP000467536">
    <property type="component" value="Unassembled WGS sequence"/>
</dbReference>
<dbReference type="Proteomes" id="UP000528151">
    <property type="component" value="Unassembled WGS sequence"/>
</dbReference>
<dbReference type="Proteomes" id="UP000533021">
    <property type="component" value="Unassembled WGS sequence"/>
</dbReference>
<dbReference type="Proteomes" id="UP000522199">
    <property type="component" value="Unassembled WGS sequence"/>
</dbReference>
<keyword evidence="7" id="KW-0319">Glycerol metabolism</keyword>
<reference evidence="100 101" key="2">
    <citation type="journal article" date="2018" name="Genome Biol.">
        <title>SKESA: strategic k-mer extension for scrupulous assemblies.</title>
        <authorList>
            <person name="Souvorov A."/>
            <person name="Agarwala R."/>
            <person name="Lipman D.J."/>
        </authorList>
    </citation>
    <scope>NUCLEOTIDE SEQUENCE [LARGE SCALE GENOMIC DNA]</scope>
    <source>
        <strain evidence="50">09CEB371LM</strain>
        <strain evidence="56">2017-325981-023-01</strain>
        <strain evidence="52 103">CFIAFB20100120</strain>
        <strain evidence="51 100">CFIAFB20130012</strain>
        <strain evidence="54">CFIAFB20170037</strain>
        <strain evidence="53 101">CFIAFB20170045</strain>
        <strain evidence="55 102">DMG1500109</strain>
    </source>
</reference>
<dbReference type="Proteomes" id="UP000427828">
    <property type="component" value="Unassembled WGS sequence"/>
</dbReference>
<dbReference type="Proteomes" id="UP000336166">
    <property type="component" value="Unassembled WGS sequence"/>
</dbReference>
<dbReference type="EC" id="2.7.1.121" evidence="4"/>
<evidence type="ECO:0000313" key="71">
    <source>
        <dbReference type="Proteomes" id="UP000368512"/>
    </source>
</evidence>
<evidence type="ECO:0000313" key="57">
    <source>
        <dbReference type="EMBL" id="KAA9452996.1"/>
    </source>
</evidence>
<evidence type="ECO:0000313" key="16">
    <source>
        <dbReference type="EMBL" id="EAD1185624.1"/>
    </source>
</evidence>
<dbReference type="EMBL" id="AABBHO010000025">
    <property type="protein sequence ID" value="EAG2997491.1"/>
    <property type="molecule type" value="Genomic_DNA"/>
</dbReference>
<dbReference type="EMBL" id="AANCRK010000005">
    <property type="protein sequence ID" value="EDN7715682.1"/>
    <property type="molecule type" value="Genomic_DNA"/>
</dbReference>
<dbReference type="Proteomes" id="UP000489121">
    <property type="component" value="Unassembled WGS sequence"/>
</dbReference>
<reference evidence="57 81" key="3">
    <citation type="submission" date="2018-04" db="EMBL/GenBank/DDBJ databases">
        <title>Genome Analysis of a Prevalent Clone of Listeria monocytogenes Sequence Type 87 in China.</title>
        <authorList>
            <person name="Wang Y."/>
        </authorList>
    </citation>
    <scope>NUCLEOTIDE SEQUENCE [LARGE SCALE GENOMIC DNA]</scope>
    <source>
        <strain evidence="57 81">ICDC_LM1523</strain>
    </source>
</reference>
<dbReference type="Proteomes" id="UP000530452">
    <property type="component" value="Unassembled WGS sequence"/>
</dbReference>
<evidence type="ECO:0000313" key="25">
    <source>
        <dbReference type="EMBL" id="EAG2087877.1"/>
    </source>
</evidence>
<evidence type="ECO:0000313" key="22">
    <source>
        <dbReference type="EMBL" id="EAE4943084.1"/>
    </source>
</evidence>
<dbReference type="Gene3D" id="1.25.40.340">
    <property type="match status" value="1"/>
</dbReference>
<evidence type="ECO:0000313" key="63">
    <source>
        <dbReference type="Proteomes" id="UP000339309"/>
    </source>
</evidence>
<evidence type="ECO:0000256" key="1">
    <source>
        <dbReference type="ARBA" id="ARBA00001113"/>
    </source>
</evidence>
<reference evidence="38 66" key="4">
    <citation type="submission" date="2018-10" db="EMBL/GenBank/DDBJ databases">
        <authorList>
            <consortium name="PulseNet: The National Subtyping Network for Foodborne Disease Surveillance"/>
            <person name="Tarr C.L."/>
            <person name="Trees E."/>
            <person name="Katz L.S."/>
            <person name="Carleton-Romer H.A."/>
            <person name="Stroika S."/>
            <person name="Kucerova Z."/>
            <person name="Roache K.F."/>
            <person name="Sabol A.L."/>
            <person name="Besser J."/>
            <person name="Gerner-Smidt P."/>
        </authorList>
    </citation>
    <scope>NUCLEOTIDE SEQUENCE [LARGE SCALE GENOMIC DNA]</scope>
    <source>
        <strain evidence="11 63">2015L-6227</strain>
        <strain evidence="21 61">PNUSAL000134</strain>
        <strain evidence="15 67">PNUSAL000910</strain>
        <strain evidence="23 68">PNUSAL002180</strain>
        <strain evidence="24 84">PNUSAL002298</strain>
        <strain evidence="38 66">PNUSAL004402</strain>
        <strain evidence="45 87">PNUSAL005692</strain>
    </source>
</reference>
<dbReference type="EMBL" id="AACKDQ010000024">
    <property type="protein sequence ID" value="EAK9317592.1"/>
    <property type="molecule type" value="Genomic_DNA"/>
</dbReference>
<dbReference type="Proteomes" id="UP000403352">
    <property type="component" value="Unassembled WGS sequence"/>
</dbReference>
<dbReference type="Proteomes" id="UP000843775">
    <property type="component" value="Unassembled WGS sequence"/>
</dbReference>
<comment type="catalytic activity">
    <reaction evidence="1">
        <text>dihydroxyacetone + phosphoenolpyruvate = dihydroxyacetone phosphate + pyruvate</text>
        <dbReference type="Rhea" id="RHEA:18381"/>
        <dbReference type="ChEBI" id="CHEBI:15361"/>
        <dbReference type="ChEBI" id="CHEBI:16016"/>
        <dbReference type="ChEBI" id="CHEBI:57642"/>
        <dbReference type="ChEBI" id="CHEBI:58702"/>
        <dbReference type="EC" id="2.7.1.121"/>
    </reaction>
</comment>
<dbReference type="Proteomes" id="UP000410967">
    <property type="component" value="Unassembled WGS sequence"/>
</dbReference>
<dbReference type="EMBL" id="DAAIHR010000004">
    <property type="protein sequence ID" value="HAB8397877.1"/>
    <property type="molecule type" value="Genomic_DNA"/>
</dbReference>
<dbReference type="EMBL" id="AAAMZD010000005">
    <property type="protein sequence ID" value="EAD3793316.1"/>
    <property type="molecule type" value="Genomic_DNA"/>
</dbReference>
<evidence type="ECO:0000313" key="82">
    <source>
        <dbReference type="Proteomes" id="UP000467347"/>
    </source>
</evidence>
<dbReference type="Proteomes" id="UP000460224">
    <property type="component" value="Unassembled WGS sequence"/>
</dbReference>
<evidence type="ECO:0000313" key="60">
    <source>
        <dbReference type="Proteomes" id="UP000331186"/>
    </source>
</evidence>
<evidence type="ECO:0000313" key="86">
    <source>
        <dbReference type="Proteomes" id="UP000481141"/>
    </source>
</evidence>
<dbReference type="EMBL" id="AAAKQF010000004">
    <property type="protein sequence ID" value="EAC9040277.1"/>
    <property type="molecule type" value="Genomic_DNA"/>
</dbReference>
<evidence type="ECO:0000313" key="62">
    <source>
        <dbReference type="Proteomes" id="UP000337746"/>
    </source>
</evidence>
<dbReference type="EMBL" id="AALAQH010000010">
    <property type="protein sequence ID" value="ECX6925803.1"/>
    <property type="molecule type" value="Genomic_DNA"/>
</dbReference>
<dbReference type="Proteomes" id="UP000364988">
    <property type="component" value="Unassembled WGS sequence"/>
</dbReference>
<reference evidence="77 88" key="7">
    <citation type="submission" date="2019-04" db="EMBL/GenBank/DDBJ databases">
        <authorList>
            <consortium name="GenomeTrakr network: Whole genome sequencing for foodborne pathogen traceback"/>
        </authorList>
    </citation>
    <scope>NUCLEOTIDE SEQUENCE [LARGE SCALE GENOMIC DNA]</scope>
    <source>
        <strain evidence="32 97">CFSAN004300</strain>
        <strain evidence="33 88">CFSAN072474</strain>
        <strain evidence="44 69">FLAG-55987</strain>
        <strain evidence="39 77">PHLUSALM00088</strain>
    </source>
</reference>
<evidence type="ECO:0000313" key="31">
    <source>
        <dbReference type="EMBL" id="EAG6169935.1"/>
    </source>
</evidence>
<dbReference type="Proteomes" id="UP000540117">
    <property type="component" value="Unassembled WGS sequence"/>
</dbReference>
<dbReference type="EMBL" id="AAAQQZ010000005">
    <property type="protein sequence ID" value="EAE1339607.1"/>
    <property type="molecule type" value="Genomic_DNA"/>
</dbReference>
<evidence type="ECO:0000313" key="89">
    <source>
        <dbReference type="Proteomes" id="UP000525850"/>
    </source>
</evidence>
<dbReference type="EMBL" id="AAAIXK010000007">
    <property type="protein sequence ID" value="EAC5551262.1"/>
    <property type="molecule type" value="Genomic_DNA"/>
</dbReference>
<reference evidence="51" key="8">
    <citation type="submission" date="2020-01" db="EMBL/GenBank/DDBJ databases">
        <authorList>
            <consortium name="NCBI Pathogen Detection Project"/>
        </authorList>
    </citation>
    <scope>NUCLEOTIDE SEQUENCE</scope>
    <source>
        <strain evidence="50">09CEB371LM</strain>
        <strain evidence="56">2017-325981-023-01</strain>
        <strain evidence="52">CFIAFB20100120</strain>
        <strain evidence="51">CFIAFB20130012</strain>
        <strain evidence="54">CFIAFB20170037</strain>
        <strain evidence="53">CFIAFB20170045</strain>
        <strain evidence="55">DMG1500109</strain>
    </source>
</reference>
<dbReference type="EMBL" id="DAAJFY010000004">
    <property type="protein sequence ID" value="HAC0275275.1"/>
    <property type="molecule type" value="Genomic_DNA"/>
</dbReference>
<evidence type="ECO:0000313" key="37">
    <source>
        <dbReference type="EMBL" id="EAH4241314.1"/>
    </source>
</evidence>
<dbReference type="GO" id="GO:0005829">
    <property type="term" value="C:cytosol"/>
    <property type="evidence" value="ECO:0007669"/>
    <property type="project" value="TreeGrafter"/>
</dbReference>
<reference evidence="37 90" key="6">
    <citation type="submission" date="2019-04" db="EMBL/GenBank/DDBJ databases">
        <authorList>
            <consortium name="GenomeTrakr: Next Generation Sequencing Network for Food Pathogen Tracability"/>
        </authorList>
    </citation>
    <scope>NUCLEOTIDE SEQUENCE [LARGE SCALE GENOMIC DNA]</scope>
    <source>
        <strain evidence="28 98">10B02965A-1</strain>
        <strain evidence="14 71">CFSAN008042</strain>
        <strain evidence="30 91">CFSAN063727</strain>
        <strain evidence="46 80">CFSAN102901</strain>
        <strain evidence="20 73">FDA00006494</strain>
        <strain evidence="12 70">FDA00007096</strain>
        <strain evidence="16 76">FDA00008584</strain>
        <strain evidence="26">FDA00011243</strain>
        <strain evidence="13 60">FDA00013332</strain>
        <strain evidence="19 64">FDA00013853</strain>
        <strain evidence="40 78">FDA00014336</strain>
        <strain evidence="42 74">FDA00014370</strain>
        <strain evidence="41 75">FDA00014392</strain>
        <strain evidence="49">FDA00015054</strain>
        <strain evidence="29 94">FDA1005580-S054-001</strain>
        <strain evidence="85">FDA1090798-S029-001</strain>
        <strain evidence="86">FDA956581-098-004</strain>
        <strain evidence="27 89">FDA960927-006-004</strain>
        <strain evidence="31 99">FLAG-38921</strain>
        <strain evidence="43 79">FLAG-51482A</strain>
        <strain evidence="25 62">FLAG-54356</strain>
        <strain evidence="18 72">FSIS31901579</strain>
        <strain evidence="37 90">LS1344</strain>
        <strain evidence="47 82">OSF101448</strain>
        <strain evidence="17 65">VA-WGS-00405</strain>
    </source>
</reference>
<dbReference type="Proteomes" id="UP000478682">
    <property type="component" value="Unassembled WGS sequence"/>
</dbReference>
<evidence type="ECO:0000313" key="73">
    <source>
        <dbReference type="Proteomes" id="UP000379076"/>
    </source>
</evidence>
<dbReference type="AlphaFoldDB" id="A0A0B8QQI1"/>
<evidence type="ECO:0000313" key="97">
    <source>
        <dbReference type="Proteomes" id="UP000548278"/>
    </source>
</evidence>
<evidence type="ECO:0000256" key="6">
    <source>
        <dbReference type="ARBA" id="ARBA00022777"/>
    </source>
</evidence>
<dbReference type="EMBL" id="AABAWE010000005">
    <property type="protein sequence ID" value="EAG2087877.1"/>
    <property type="molecule type" value="Genomic_DNA"/>
</dbReference>
<dbReference type="Proteomes" id="UP000376505">
    <property type="component" value="Unassembled WGS sequence"/>
</dbReference>
<evidence type="ECO:0000313" key="47">
    <source>
        <dbReference type="EMBL" id="EDN9837337.1"/>
    </source>
</evidence>
<dbReference type="GO" id="GO:0047324">
    <property type="term" value="F:phosphoenolpyruvate-glycerone phosphotransferase activity"/>
    <property type="evidence" value="ECO:0007669"/>
    <property type="project" value="UniProtKB-EC"/>
</dbReference>
<dbReference type="EMBL" id="AABATR010000005">
    <property type="protein sequence ID" value="EAG1894061.1"/>
    <property type="molecule type" value="Genomic_DNA"/>
</dbReference>
<dbReference type="Proteomes" id="UP000546397">
    <property type="component" value="Unassembled WGS sequence"/>
</dbReference>
<evidence type="ECO:0000259" key="10">
    <source>
        <dbReference type="PROSITE" id="PS51480"/>
    </source>
</evidence>
<dbReference type="EMBL" id="AABBZO010000009">
    <property type="protein sequence ID" value="EAG4462409.1"/>
    <property type="molecule type" value="Genomic_DNA"/>
</dbReference>
<dbReference type="KEGG" id="lmv:Y193_14050"/>
<proteinExistence type="predicted"/>
<dbReference type="Proteomes" id="UP000852906">
    <property type="component" value="Unassembled WGS sequence"/>
</dbReference>
<evidence type="ECO:0000313" key="30">
    <source>
        <dbReference type="EMBL" id="EAG4462409.1"/>
    </source>
</evidence>
<dbReference type="EMBL" id="AABCVX010000005">
    <property type="protein sequence ID" value="EAG6169935.1"/>
    <property type="molecule type" value="Genomic_DNA"/>
</dbReference>
<evidence type="ECO:0000313" key="102">
    <source>
        <dbReference type="Proteomes" id="UP000843775"/>
    </source>
</evidence>
<dbReference type="Proteomes" id="UP000842809">
    <property type="component" value="Unassembled WGS sequence"/>
</dbReference>
<dbReference type="EMBL" id="AAHZFN010000001">
    <property type="protein sequence ID" value="ECB9472190.1"/>
    <property type="molecule type" value="Genomic_DNA"/>
</dbReference>
<dbReference type="SMART" id="SM01120">
    <property type="entry name" value="Dak2"/>
    <property type="match status" value="1"/>
</dbReference>
<dbReference type="Proteomes" id="UP000527632">
    <property type="component" value="Unassembled WGS sequence"/>
</dbReference>
<dbReference type="EMBL" id="AABBYJ010000005">
    <property type="protein sequence ID" value="EAG4331468.1"/>
    <property type="molecule type" value="Genomic_DNA"/>
</dbReference>
<comment type="pathway">
    <text evidence="3">Polyol metabolism; glycerol degradation.</text>
</comment>
<evidence type="ECO:0000313" key="51">
    <source>
        <dbReference type="EMBL" id="HAB8397877.1"/>
    </source>
</evidence>
<evidence type="ECO:0000313" key="93">
    <source>
        <dbReference type="Proteomes" id="UP000533021"/>
    </source>
</evidence>
<dbReference type="EMBL" id="AAHZFY010000003">
    <property type="protein sequence ID" value="ECB9512666.1"/>
    <property type="molecule type" value="Genomic_DNA"/>
</dbReference>
<evidence type="ECO:0000313" key="35">
    <source>
        <dbReference type="EMBL" id="EAH2282984.1"/>
    </source>
</evidence>
<dbReference type="Proteomes" id="UP000843503">
    <property type="component" value="Unassembled WGS sequence"/>
</dbReference>
<evidence type="ECO:0000313" key="18">
    <source>
        <dbReference type="EMBL" id="EAD5775343.1"/>
    </source>
</evidence>
<dbReference type="GO" id="GO:0004371">
    <property type="term" value="F:glycerone kinase activity"/>
    <property type="evidence" value="ECO:0007669"/>
    <property type="project" value="InterPro"/>
</dbReference>
<evidence type="ECO:0000313" key="99">
    <source>
        <dbReference type="Proteomes" id="UP000566721"/>
    </source>
</evidence>
<dbReference type="OMA" id="NMAKGFR"/>
<evidence type="ECO:0000313" key="79">
    <source>
        <dbReference type="Proteomes" id="UP000427828"/>
    </source>
</evidence>